<dbReference type="RefSeq" id="XP_028266281.1">
    <property type="nucleotide sequence ID" value="XM_028410480.1"/>
</dbReference>
<dbReference type="PRINTS" id="PR00380">
    <property type="entry name" value="KINESINHEAVY"/>
</dbReference>
<keyword evidence="3 10" id="KW-0493">Microtubule</keyword>
<dbReference type="GO" id="GO:0007018">
    <property type="term" value="P:microtubule-based movement"/>
    <property type="evidence" value="ECO:0007669"/>
    <property type="project" value="InterPro"/>
</dbReference>
<evidence type="ECO:0000256" key="2">
    <source>
        <dbReference type="ARBA" id="ARBA00022490"/>
    </source>
</evidence>
<protein>
    <recommendedName>
        <fullName evidence="10">Kinesin-like protein</fullName>
    </recommendedName>
</protein>
<evidence type="ECO:0000256" key="8">
    <source>
        <dbReference type="ARBA" id="ARBA00023212"/>
    </source>
</evidence>
<feature type="binding site" evidence="9">
    <location>
        <begin position="97"/>
        <end position="104"/>
    </location>
    <ligand>
        <name>ATP</name>
        <dbReference type="ChEBI" id="CHEBI:30616"/>
    </ligand>
</feature>
<feature type="compositionally biased region" description="Basic residues" evidence="11">
    <location>
        <begin position="373"/>
        <end position="384"/>
    </location>
</feature>
<dbReference type="GeneID" id="114438863"/>
<feature type="compositionally biased region" description="Basic and acidic residues" evidence="11">
    <location>
        <begin position="495"/>
        <end position="509"/>
    </location>
</feature>
<keyword evidence="8" id="KW-0206">Cytoskeleton</keyword>
<feature type="compositionally biased region" description="Basic residues" evidence="11">
    <location>
        <begin position="723"/>
        <end position="734"/>
    </location>
</feature>
<accession>A0A6P7IDC4</accession>
<keyword evidence="6" id="KW-0175">Coiled coil</keyword>
<dbReference type="PROSITE" id="PS50067">
    <property type="entry name" value="KINESIN_MOTOR_2"/>
    <property type="match status" value="1"/>
</dbReference>
<dbReference type="RefSeq" id="XP_028266283.1">
    <property type="nucleotide sequence ID" value="XM_028410482.1"/>
</dbReference>
<evidence type="ECO:0000256" key="6">
    <source>
        <dbReference type="ARBA" id="ARBA00023054"/>
    </source>
</evidence>
<dbReference type="GO" id="GO:0005524">
    <property type="term" value="F:ATP binding"/>
    <property type="evidence" value="ECO:0007669"/>
    <property type="project" value="UniProtKB-UniRule"/>
</dbReference>
<dbReference type="PANTHER" id="PTHR47968">
    <property type="entry name" value="CENTROMERE PROTEIN E"/>
    <property type="match status" value="1"/>
</dbReference>
<feature type="region of interest" description="Disordered" evidence="11">
    <location>
        <begin position="705"/>
        <end position="762"/>
    </location>
</feature>
<evidence type="ECO:0000256" key="5">
    <source>
        <dbReference type="ARBA" id="ARBA00022840"/>
    </source>
</evidence>
<keyword evidence="5 9" id="KW-0067">ATP-binding</keyword>
<dbReference type="GO" id="GO:0005871">
    <property type="term" value="C:kinesin complex"/>
    <property type="evidence" value="ECO:0007669"/>
    <property type="project" value="UniProtKB-ARBA"/>
</dbReference>
<feature type="compositionally biased region" description="Low complexity" evidence="11">
    <location>
        <begin position="736"/>
        <end position="750"/>
    </location>
</feature>
<dbReference type="GO" id="GO:0005737">
    <property type="term" value="C:cytoplasm"/>
    <property type="evidence" value="ECO:0007669"/>
    <property type="project" value="UniProtKB-ARBA"/>
</dbReference>
<dbReference type="GO" id="GO:0000278">
    <property type="term" value="P:mitotic cell cycle"/>
    <property type="evidence" value="ECO:0007669"/>
    <property type="project" value="TreeGrafter"/>
</dbReference>
<evidence type="ECO:0000256" key="11">
    <source>
        <dbReference type="SAM" id="MobiDB-lite"/>
    </source>
</evidence>
<evidence type="ECO:0000313" key="15">
    <source>
        <dbReference type="RefSeq" id="XP_028266280.1"/>
    </source>
</evidence>
<dbReference type="InterPro" id="IPR036961">
    <property type="entry name" value="Kinesin_motor_dom_sf"/>
</dbReference>
<keyword evidence="4 9" id="KW-0547">Nucleotide-binding</keyword>
<dbReference type="SMART" id="SM00129">
    <property type="entry name" value="KISc"/>
    <property type="match status" value="1"/>
</dbReference>
<evidence type="ECO:0000256" key="4">
    <source>
        <dbReference type="ARBA" id="ARBA00022741"/>
    </source>
</evidence>
<proteinExistence type="inferred from homology"/>
<dbReference type="GO" id="GO:0003777">
    <property type="term" value="F:microtubule motor activity"/>
    <property type="evidence" value="ECO:0007669"/>
    <property type="project" value="InterPro"/>
</dbReference>
<dbReference type="GO" id="GO:0008017">
    <property type="term" value="F:microtubule binding"/>
    <property type="evidence" value="ECO:0007669"/>
    <property type="project" value="InterPro"/>
</dbReference>
<keyword evidence="13" id="KW-1185">Reference proteome</keyword>
<evidence type="ECO:0000313" key="16">
    <source>
        <dbReference type="RefSeq" id="XP_028266281.1"/>
    </source>
</evidence>
<feature type="compositionally biased region" description="Low complexity" evidence="11">
    <location>
        <begin position="708"/>
        <end position="722"/>
    </location>
</feature>
<keyword evidence="7 9" id="KW-0505">Motor protein</keyword>
<evidence type="ECO:0000313" key="14">
    <source>
        <dbReference type="RefSeq" id="XP_028266279.1"/>
    </source>
</evidence>
<dbReference type="GO" id="GO:0005874">
    <property type="term" value="C:microtubule"/>
    <property type="evidence" value="ECO:0007669"/>
    <property type="project" value="UniProtKB-KW"/>
</dbReference>
<name>A0A6P7IDC4_9TELE</name>
<evidence type="ECO:0000256" key="9">
    <source>
        <dbReference type="PROSITE-ProRule" id="PRU00283"/>
    </source>
</evidence>
<dbReference type="InterPro" id="IPR001752">
    <property type="entry name" value="Kinesin_motor_dom"/>
</dbReference>
<dbReference type="Gene3D" id="3.40.850.10">
    <property type="entry name" value="Kinesin motor domain"/>
    <property type="match status" value="1"/>
</dbReference>
<dbReference type="GO" id="GO:0060271">
    <property type="term" value="P:cilium assembly"/>
    <property type="evidence" value="ECO:0007669"/>
    <property type="project" value="UniProtKB-ARBA"/>
</dbReference>
<evidence type="ECO:0000256" key="7">
    <source>
        <dbReference type="ARBA" id="ARBA00023175"/>
    </source>
</evidence>
<dbReference type="PROSITE" id="PS00411">
    <property type="entry name" value="KINESIN_MOTOR_1"/>
    <property type="match status" value="1"/>
</dbReference>
<evidence type="ECO:0000313" key="13">
    <source>
        <dbReference type="Proteomes" id="UP000515145"/>
    </source>
</evidence>
<dbReference type="OrthoDB" id="3176171at2759"/>
<feature type="compositionally biased region" description="Acidic residues" evidence="11">
    <location>
        <begin position="389"/>
        <end position="409"/>
    </location>
</feature>
<organism evidence="13 15">
    <name type="scientific">Parambassis ranga</name>
    <name type="common">Indian glassy fish</name>
    <dbReference type="NCBI Taxonomy" id="210632"/>
    <lineage>
        <taxon>Eukaryota</taxon>
        <taxon>Metazoa</taxon>
        <taxon>Chordata</taxon>
        <taxon>Craniata</taxon>
        <taxon>Vertebrata</taxon>
        <taxon>Euteleostomi</taxon>
        <taxon>Actinopterygii</taxon>
        <taxon>Neopterygii</taxon>
        <taxon>Teleostei</taxon>
        <taxon>Neoteleostei</taxon>
        <taxon>Acanthomorphata</taxon>
        <taxon>Ovalentaria</taxon>
        <taxon>Ambassidae</taxon>
        <taxon>Parambassis</taxon>
    </lineage>
</organism>
<gene>
    <name evidence="14 15 16 17" type="primary">kif3b</name>
</gene>
<dbReference type="AlphaFoldDB" id="A0A6P7IDC4"/>
<dbReference type="InterPro" id="IPR027640">
    <property type="entry name" value="Kinesin-like_fam"/>
</dbReference>
<evidence type="ECO:0000313" key="17">
    <source>
        <dbReference type="RefSeq" id="XP_028266283.1"/>
    </source>
</evidence>
<dbReference type="Proteomes" id="UP000515145">
    <property type="component" value="Chromosome 7"/>
</dbReference>
<feature type="region of interest" description="Disordered" evidence="11">
    <location>
        <begin position="495"/>
        <end position="517"/>
    </location>
</feature>
<dbReference type="SUPFAM" id="SSF52540">
    <property type="entry name" value="P-loop containing nucleoside triphosphate hydrolases"/>
    <property type="match status" value="1"/>
</dbReference>
<dbReference type="CDD" id="cd01371">
    <property type="entry name" value="KISc_KIF3"/>
    <property type="match status" value="1"/>
</dbReference>
<dbReference type="InterPro" id="IPR027417">
    <property type="entry name" value="P-loop_NTPase"/>
</dbReference>
<dbReference type="Pfam" id="PF00225">
    <property type="entry name" value="Kinesin"/>
    <property type="match status" value="1"/>
</dbReference>
<dbReference type="PANTHER" id="PTHR47968:SF76">
    <property type="entry name" value="KINESIN-LIKE PROTEIN"/>
    <property type="match status" value="1"/>
</dbReference>
<dbReference type="InterPro" id="IPR019821">
    <property type="entry name" value="Kinesin_motor_CS"/>
</dbReference>
<dbReference type="RefSeq" id="XP_028266280.1">
    <property type="nucleotide sequence ID" value="XM_028410479.1"/>
</dbReference>
<sequence>MSKSKSSESVKVVVRCRPMNEKERAAKFERVVSVDIKLGQIIVRNPREASASDLPKIFTFDSVYDWNSKQIDLYDETFRPLVDSVLLGFNGTIFAYGQTGTGKTYTMEGVRNDPERRGVIPNSFEHIFTHISRSQNQQYLVRASYLEIYQEEIRDLLSKDQVRRLELRERPDTGVYVKDLSSFVTKSVQEIERVMNVGNQNRSVGATNMNEHSSRSHAIFVITVECSELGVDGENHIRVGKLNLVDLAGSERQTKTGAQGERLKEATKINLSLSALGNVISALVDGRSSHIPYRDSKLTRLLQDSLGGNARTVMVANIGPASYNVEETLTTLRYANRAKNIKNKPRINEDPKDAMLREFQEEIARLKEQLQKRSGKKKRRRQRRRAGEESDGDELEEGETEDDDEDGDDKGDYWREQQEKLERERKAIMEDHSLVAEEKTRLLKQKERKMEDLRKEREAGEMLSAKVKAMESKLLVGGKNIVDHTNEQQRMLQQRRQEIAEQKRREREMQQQVESRDEETLELKETYSSLQQEVDIKTKKLKKLFNKLQAVKAEIQDSQEAHINERQELEQTQNELTRDLKLKHLIIENFIPSEEKNKIISRAFCDEEDEHWKVKPITRIEDDHQMMIRPLSAVGYRRPLSHHARMSLMSLPDARYKAENLLMLKLDLPARTTKDYQEPVIAPKVAAALEEALRDEDEIQVDASDLHSSLGPTPPASASSSLKKPKSGRPRTAKKSTSPTSPFSPSSPGSLLYPQCRGLVRK</sequence>
<feature type="region of interest" description="Disordered" evidence="11">
    <location>
        <begin position="369"/>
        <end position="412"/>
    </location>
</feature>
<evidence type="ECO:0000256" key="1">
    <source>
        <dbReference type="ARBA" id="ARBA00004245"/>
    </source>
</evidence>
<comment type="subcellular location">
    <subcellularLocation>
        <location evidence="1">Cytoplasm</location>
        <location evidence="1">Cytoskeleton</location>
    </subcellularLocation>
</comment>
<evidence type="ECO:0000256" key="10">
    <source>
        <dbReference type="RuleBase" id="RU000394"/>
    </source>
</evidence>
<evidence type="ECO:0000259" key="12">
    <source>
        <dbReference type="PROSITE" id="PS50067"/>
    </source>
</evidence>
<feature type="domain" description="Kinesin motor" evidence="12">
    <location>
        <begin position="9"/>
        <end position="341"/>
    </location>
</feature>
<dbReference type="CTD" id="9371"/>
<dbReference type="FunFam" id="3.40.850.10:FF:000017">
    <property type="entry name" value="Kinesin-like protein"/>
    <property type="match status" value="1"/>
</dbReference>
<comment type="similarity">
    <text evidence="9 10">Belongs to the TRAFAC class myosin-kinesin ATPase superfamily. Kinesin family.</text>
</comment>
<keyword evidence="2" id="KW-0963">Cytoplasm</keyword>
<reference evidence="14 15" key="1">
    <citation type="submission" date="2025-04" db="UniProtKB">
        <authorList>
            <consortium name="RefSeq"/>
        </authorList>
    </citation>
    <scope>IDENTIFICATION</scope>
</reference>
<evidence type="ECO:0000256" key="3">
    <source>
        <dbReference type="ARBA" id="ARBA00022701"/>
    </source>
</evidence>
<dbReference type="RefSeq" id="XP_028266279.1">
    <property type="nucleotide sequence ID" value="XM_028410478.1"/>
</dbReference>